<evidence type="ECO:0000256" key="1">
    <source>
        <dbReference type="SAM" id="MobiDB-lite"/>
    </source>
</evidence>
<evidence type="ECO:0000313" key="2">
    <source>
        <dbReference type="EMBL" id="CAD9610267.1"/>
    </source>
</evidence>
<feature type="compositionally biased region" description="Basic and acidic residues" evidence="1">
    <location>
        <begin position="53"/>
        <end position="67"/>
    </location>
</feature>
<evidence type="ECO:0000313" key="3">
    <source>
        <dbReference type="EMBL" id="KAK1736524.1"/>
    </source>
</evidence>
<dbReference type="Proteomes" id="UP001224775">
    <property type="component" value="Unassembled WGS sequence"/>
</dbReference>
<accession>A0A7S2LLU5</accession>
<feature type="region of interest" description="Disordered" evidence="1">
    <location>
        <begin position="120"/>
        <end position="178"/>
    </location>
</feature>
<dbReference type="EMBL" id="HBGZ01018813">
    <property type="protein sequence ID" value="CAD9610267.1"/>
    <property type="molecule type" value="Transcribed_RNA"/>
</dbReference>
<name>A0A7S2LLU5_9STRA</name>
<feature type="compositionally biased region" description="Low complexity" evidence="1">
    <location>
        <begin position="32"/>
        <end position="41"/>
    </location>
</feature>
<reference evidence="2" key="1">
    <citation type="submission" date="2021-01" db="EMBL/GenBank/DDBJ databases">
        <authorList>
            <person name="Corre E."/>
            <person name="Pelletier E."/>
            <person name="Niang G."/>
            <person name="Scheremetjew M."/>
            <person name="Finn R."/>
            <person name="Kale V."/>
            <person name="Holt S."/>
            <person name="Cochrane G."/>
            <person name="Meng A."/>
            <person name="Brown T."/>
            <person name="Cohen L."/>
        </authorList>
    </citation>
    <scope>NUCLEOTIDE SEQUENCE</scope>
    <source>
        <strain evidence="2">SM1012Den-03</strain>
    </source>
</reference>
<reference evidence="3" key="2">
    <citation type="submission" date="2023-06" db="EMBL/GenBank/DDBJ databases">
        <title>Survivors Of The Sea: Transcriptome response of Skeletonema marinoi to long-term dormancy.</title>
        <authorList>
            <person name="Pinder M.I.M."/>
            <person name="Kourtchenko O."/>
            <person name="Robertson E.K."/>
            <person name="Larsson T."/>
            <person name="Maumus F."/>
            <person name="Osuna-Cruz C.M."/>
            <person name="Vancaester E."/>
            <person name="Stenow R."/>
            <person name="Vandepoele K."/>
            <person name="Ploug H."/>
            <person name="Bruchert V."/>
            <person name="Godhe A."/>
            <person name="Topel M."/>
        </authorList>
    </citation>
    <scope>NUCLEOTIDE SEQUENCE</scope>
    <source>
        <strain evidence="3">R05AC</strain>
    </source>
</reference>
<feature type="compositionally biased region" description="Polar residues" evidence="1">
    <location>
        <begin position="166"/>
        <end position="175"/>
    </location>
</feature>
<protein>
    <submittedName>
        <fullName evidence="2">Uncharacterized protein</fullName>
    </submittedName>
</protein>
<feature type="compositionally biased region" description="Polar residues" evidence="1">
    <location>
        <begin position="1"/>
        <end position="26"/>
    </location>
</feature>
<proteinExistence type="predicted"/>
<organism evidence="2">
    <name type="scientific">Skeletonema marinoi</name>
    <dbReference type="NCBI Taxonomy" id="267567"/>
    <lineage>
        <taxon>Eukaryota</taxon>
        <taxon>Sar</taxon>
        <taxon>Stramenopiles</taxon>
        <taxon>Ochrophyta</taxon>
        <taxon>Bacillariophyta</taxon>
        <taxon>Coscinodiscophyceae</taxon>
        <taxon>Thalassiosirophycidae</taxon>
        <taxon>Thalassiosirales</taxon>
        <taxon>Skeletonemataceae</taxon>
        <taxon>Skeletonema</taxon>
        <taxon>Skeletonema marinoi-dohrnii complex</taxon>
    </lineage>
</organism>
<dbReference type="EMBL" id="JATAAI010000028">
    <property type="protein sequence ID" value="KAK1736524.1"/>
    <property type="molecule type" value="Genomic_DNA"/>
</dbReference>
<evidence type="ECO:0000313" key="4">
    <source>
        <dbReference type="Proteomes" id="UP001224775"/>
    </source>
</evidence>
<gene>
    <name evidence="3" type="ORF">QTG54_012546</name>
    <name evidence="2" type="ORF">SMAR0320_LOCUS13518</name>
</gene>
<feature type="region of interest" description="Disordered" evidence="1">
    <location>
        <begin position="1"/>
        <end position="81"/>
    </location>
</feature>
<feature type="compositionally biased region" description="Gly residues" evidence="1">
    <location>
        <begin position="134"/>
        <end position="149"/>
    </location>
</feature>
<dbReference type="AlphaFoldDB" id="A0A7S2LLU5"/>
<keyword evidence="4" id="KW-1185">Reference proteome</keyword>
<sequence>MSAESEVSVSDPTLATQALSPTTTFDSAADDNVSVSSNNSSRSEERRRRRELWRREHEKQLKVDGHFPRRNSSDGGEEDRMAVAARVVKSHLGTKSTASPHTLPTKVSDSVRVRSNLLRTLGIQKGPPPKDDGTMGGGASGSAGRGGRGNSSHRRMQSGDVLLNGGTDSVAPSTAVSSRSLLSNVRLTEELKYDSDEDAEPYPNGAQDAYSRFFGSKQSRSFDSKPNKNDANFPRRRKLVFSDDVQVVPIPMRSEYSNRIKERMYNGRVELSENAQRNVVEFEAEGWDASTVLDDENQFYKCPLTGELIHPVHLAYFKGDSKE</sequence>